<dbReference type="WBParaSite" id="SCUD_0001205001-mRNA-1">
    <property type="protein sequence ID" value="SCUD_0001205001-mRNA-1"/>
    <property type="gene ID" value="SCUD_0001205001"/>
</dbReference>
<name>A0A183KAL5_9TREM</name>
<dbReference type="Proteomes" id="UP000279833">
    <property type="component" value="Unassembled WGS sequence"/>
</dbReference>
<dbReference type="STRING" id="6186.A0A183KAL5"/>
<reference evidence="4" key="1">
    <citation type="submission" date="2016-06" db="UniProtKB">
        <authorList>
            <consortium name="WormBaseParasite"/>
        </authorList>
    </citation>
    <scope>IDENTIFICATION</scope>
</reference>
<dbReference type="EMBL" id="UZAK01034820">
    <property type="protein sequence ID" value="VDP47164.1"/>
    <property type="molecule type" value="Genomic_DNA"/>
</dbReference>
<evidence type="ECO:0000313" key="4">
    <source>
        <dbReference type="WBParaSite" id="SCUD_0001205001-mRNA-1"/>
    </source>
</evidence>
<evidence type="ECO:0000256" key="1">
    <source>
        <dbReference type="SAM" id="MobiDB-lite"/>
    </source>
</evidence>
<feature type="compositionally biased region" description="Pro residues" evidence="1">
    <location>
        <begin position="137"/>
        <end position="147"/>
    </location>
</feature>
<dbReference type="AlphaFoldDB" id="A0A183KAL5"/>
<feature type="region of interest" description="Disordered" evidence="1">
    <location>
        <begin position="114"/>
        <end position="181"/>
    </location>
</feature>
<feature type="region of interest" description="Disordered" evidence="1">
    <location>
        <begin position="55"/>
        <end position="93"/>
    </location>
</feature>
<evidence type="ECO:0000313" key="2">
    <source>
        <dbReference type="EMBL" id="VDP47164.1"/>
    </source>
</evidence>
<evidence type="ECO:0000313" key="3">
    <source>
        <dbReference type="Proteomes" id="UP000279833"/>
    </source>
</evidence>
<feature type="compositionally biased region" description="Polar residues" evidence="1">
    <location>
        <begin position="114"/>
        <end position="129"/>
    </location>
</feature>
<gene>
    <name evidence="2" type="ORF">SCUD_LOCUS12050</name>
</gene>
<sequence>MFKTSIIQSLTVIRTFCTDCLDIAFSHKRYEQRWWWWWLTVEYRVSREIVNHSSVAVSTNSSNSSSVLTTSVPGSNNNDQNNDEELAKQSESSGLAAMLQEAIAARKRNKENRCNASIRPSINSTSCNNPIISTTKSPPPPPPPAPPTLSSISQPKNDKTNPIKRTDSTQQLRKDSIDQKSSMLAEIQRRIQARRQLIDAAEEGCGLLKKDHHLEVINLSLLF</sequence>
<keyword evidence="3" id="KW-1185">Reference proteome</keyword>
<feature type="compositionally biased region" description="Basic and acidic residues" evidence="1">
    <location>
        <begin position="156"/>
        <end position="178"/>
    </location>
</feature>
<reference evidence="2 3" key="2">
    <citation type="submission" date="2018-11" db="EMBL/GenBank/DDBJ databases">
        <authorList>
            <consortium name="Pathogen Informatics"/>
        </authorList>
    </citation>
    <scope>NUCLEOTIDE SEQUENCE [LARGE SCALE GENOMIC DNA]</scope>
    <source>
        <strain evidence="2">Dakar</strain>
        <strain evidence="3">Dakar, Senegal</strain>
    </source>
</reference>
<proteinExistence type="predicted"/>
<protein>
    <submittedName>
        <fullName evidence="4">WH2 domain-containing protein</fullName>
    </submittedName>
</protein>
<feature type="compositionally biased region" description="Low complexity" evidence="1">
    <location>
        <begin position="55"/>
        <end position="72"/>
    </location>
</feature>
<organism evidence="4">
    <name type="scientific">Schistosoma curassoni</name>
    <dbReference type="NCBI Taxonomy" id="6186"/>
    <lineage>
        <taxon>Eukaryota</taxon>
        <taxon>Metazoa</taxon>
        <taxon>Spiralia</taxon>
        <taxon>Lophotrochozoa</taxon>
        <taxon>Platyhelminthes</taxon>
        <taxon>Trematoda</taxon>
        <taxon>Digenea</taxon>
        <taxon>Strigeidida</taxon>
        <taxon>Schistosomatoidea</taxon>
        <taxon>Schistosomatidae</taxon>
        <taxon>Schistosoma</taxon>
    </lineage>
</organism>
<accession>A0A183KAL5</accession>